<proteinExistence type="inferred from homology"/>
<dbReference type="SUPFAM" id="SSF48452">
    <property type="entry name" value="TPR-like"/>
    <property type="match status" value="1"/>
</dbReference>
<keyword evidence="4" id="KW-0472">Membrane</keyword>
<feature type="domain" description="SusD-like N-terminal" evidence="8">
    <location>
        <begin position="24"/>
        <end position="236"/>
    </location>
</feature>
<keyword evidence="5" id="KW-0998">Cell outer membrane</keyword>
<dbReference type="PROSITE" id="PS51257">
    <property type="entry name" value="PROKAR_LIPOPROTEIN"/>
    <property type="match status" value="1"/>
</dbReference>
<organism evidence="9 10">
    <name type="scientific">Cerina litoralis</name>
    <dbReference type="NCBI Taxonomy" id="2874477"/>
    <lineage>
        <taxon>Bacteria</taxon>
        <taxon>Pseudomonadati</taxon>
        <taxon>Bacteroidota</taxon>
        <taxon>Flavobacteriia</taxon>
        <taxon>Flavobacteriales</taxon>
        <taxon>Flavobacteriaceae</taxon>
        <taxon>Cerina</taxon>
    </lineage>
</organism>
<dbReference type="InterPro" id="IPR011990">
    <property type="entry name" value="TPR-like_helical_dom_sf"/>
</dbReference>
<keyword evidence="10" id="KW-1185">Reference proteome</keyword>
<comment type="subcellular location">
    <subcellularLocation>
        <location evidence="1">Cell outer membrane</location>
    </subcellularLocation>
</comment>
<evidence type="ECO:0000259" key="7">
    <source>
        <dbReference type="Pfam" id="PF07980"/>
    </source>
</evidence>
<feature type="signal peptide" evidence="6">
    <location>
        <begin position="1"/>
        <end position="20"/>
    </location>
</feature>
<feature type="chain" id="PRO_5042123567" evidence="6">
    <location>
        <begin position="21"/>
        <end position="577"/>
    </location>
</feature>
<evidence type="ECO:0000256" key="2">
    <source>
        <dbReference type="ARBA" id="ARBA00006275"/>
    </source>
</evidence>
<dbReference type="Pfam" id="PF07980">
    <property type="entry name" value="SusD_RagB"/>
    <property type="match status" value="1"/>
</dbReference>
<dbReference type="AlphaFoldDB" id="A0AAE3JQL0"/>
<evidence type="ECO:0000256" key="3">
    <source>
        <dbReference type="ARBA" id="ARBA00022729"/>
    </source>
</evidence>
<sequence>MKTIKIFLLVGLSISLFISCSDDFLDTAPLTEKTEPFFFKTQQDAYQALIGCYAGFLNHDNTSYSWWAQYTAAEILSDDGVAGSATGIGFEADAVDRFDIGVNPSSLNIYKAHYQAAWVAIGRMNTLLEKLDDIDWSDVSGGEGLTKDQAEAETKVLRAYIYFCLVRRYGNVPLITEKTEDPAKEPQADPSLVYGQILQDLKDAATLLNKGSYSPSTSTGRMSEWAAKALAARVYLFATGYYGKTSQDIPLGVGKGSVDKTGLINYINGILSENEIKGYLSDIINNGGFSLVPNFQTLWVTGTAEAKRHDPNFPDYVGENSPEVIMTMKSSYVGNSYNGFSKWIGPRQVQSDSVYGTGWGIGLPFAKGWDLFDEQDTRRGASLLNLQLERGDAGYDLWSTKDQRSFTGFYYKKYIPLNAKPGLQDGTLRGGNGWSNAWYQDYTLIRYADVLLMAAEMGIDAQSNLDAVRVRAYGQDYVNAHPLSPTYENIMHERHLEFFGEGIRYYDVLRQGVEKAADILAIPAPGITVKDGPNIYGSTNIVLDGNNVLKTSGLQQIPWDEIDLSDGLLVQNVGWEK</sequence>
<evidence type="ECO:0000313" key="10">
    <source>
        <dbReference type="Proteomes" id="UP001200642"/>
    </source>
</evidence>
<gene>
    <name evidence="9" type="ORF">K8352_15810</name>
</gene>
<dbReference type="RefSeq" id="WP_317903365.1">
    <property type="nucleotide sequence ID" value="NZ_JAIRBC010000027.1"/>
</dbReference>
<evidence type="ECO:0000256" key="6">
    <source>
        <dbReference type="SAM" id="SignalP"/>
    </source>
</evidence>
<evidence type="ECO:0000313" key="9">
    <source>
        <dbReference type="EMBL" id="MCG2462226.1"/>
    </source>
</evidence>
<protein>
    <submittedName>
        <fullName evidence="9">RagB/SusD family nutrient uptake outer membrane protein</fullName>
    </submittedName>
</protein>
<evidence type="ECO:0000259" key="8">
    <source>
        <dbReference type="Pfam" id="PF14322"/>
    </source>
</evidence>
<dbReference type="Gene3D" id="1.25.40.390">
    <property type="match status" value="1"/>
</dbReference>
<dbReference type="Pfam" id="PF14322">
    <property type="entry name" value="SusD-like_3"/>
    <property type="match status" value="1"/>
</dbReference>
<name>A0AAE3JQL0_9FLAO</name>
<feature type="domain" description="RagB/SusD" evidence="7">
    <location>
        <begin position="404"/>
        <end position="575"/>
    </location>
</feature>
<comment type="caution">
    <text evidence="9">The sequence shown here is derived from an EMBL/GenBank/DDBJ whole genome shotgun (WGS) entry which is preliminary data.</text>
</comment>
<dbReference type="EMBL" id="JAIRBC010000027">
    <property type="protein sequence ID" value="MCG2462226.1"/>
    <property type="molecule type" value="Genomic_DNA"/>
</dbReference>
<dbReference type="InterPro" id="IPR033985">
    <property type="entry name" value="SusD-like_N"/>
</dbReference>
<accession>A0AAE3JQL0</accession>
<keyword evidence="3 6" id="KW-0732">Signal</keyword>
<dbReference type="InterPro" id="IPR012944">
    <property type="entry name" value="SusD_RagB_dom"/>
</dbReference>
<dbReference type="GO" id="GO:0009279">
    <property type="term" value="C:cell outer membrane"/>
    <property type="evidence" value="ECO:0007669"/>
    <property type="project" value="UniProtKB-SubCell"/>
</dbReference>
<reference evidence="9" key="1">
    <citation type="submission" date="2023-02" db="EMBL/GenBank/DDBJ databases">
        <title>Genome of Flavobacteriaceae gen. nov. sp. strain F89.</title>
        <authorList>
            <person name="Wang Y."/>
        </authorList>
    </citation>
    <scope>NUCLEOTIDE SEQUENCE</scope>
    <source>
        <strain evidence="9">F89</strain>
    </source>
</reference>
<comment type="similarity">
    <text evidence="2">Belongs to the SusD family.</text>
</comment>
<evidence type="ECO:0000256" key="4">
    <source>
        <dbReference type="ARBA" id="ARBA00023136"/>
    </source>
</evidence>
<dbReference type="Proteomes" id="UP001200642">
    <property type="component" value="Unassembled WGS sequence"/>
</dbReference>
<evidence type="ECO:0000256" key="5">
    <source>
        <dbReference type="ARBA" id="ARBA00023237"/>
    </source>
</evidence>
<evidence type="ECO:0000256" key="1">
    <source>
        <dbReference type="ARBA" id="ARBA00004442"/>
    </source>
</evidence>